<reference evidence="2" key="2">
    <citation type="submission" date="2023-06" db="EMBL/GenBank/DDBJ databases">
        <authorList>
            <consortium name="Lawrence Berkeley National Laboratory"/>
            <person name="Mondo S.J."/>
            <person name="Hensen N."/>
            <person name="Bonometti L."/>
            <person name="Westerberg I."/>
            <person name="Brannstrom I.O."/>
            <person name="Guillou S."/>
            <person name="Cros-Aarteil S."/>
            <person name="Calhoun S."/>
            <person name="Haridas S."/>
            <person name="Kuo A."/>
            <person name="Pangilinan J."/>
            <person name="Riley R."/>
            <person name="Labutti K."/>
            <person name="Andreopoulos B."/>
            <person name="Lipzen A."/>
            <person name="Chen C."/>
            <person name="Yanf M."/>
            <person name="Daum C."/>
            <person name="Ng V."/>
            <person name="Clum A."/>
            <person name="Steindorff A."/>
            <person name="Ohm R."/>
            <person name="Martin F."/>
            <person name="Silar P."/>
            <person name="Natvig D."/>
            <person name="Lalanne C."/>
            <person name="Gautier V."/>
            <person name="Ament-Velasquez S.L."/>
            <person name="Kruys A."/>
            <person name="Hutchinson M.I."/>
            <person name="Powell A.J."/>
            <person name="Barry K."/>
            <person name="Miller A.N."/>
            <person name="Grigoriev I.V."/>
            <person name="Debuchy R."/>
            <person name="Gladieux P."/>
            <person name="Thoren M.H."/>
            <person name="Johannesson H."/>
        </authorList>
    </citation>
    <scope>NUCLEOTIDE SEQUENCE</scope>
    <source>
        <strain evidence="2">CBS 333.67</strain>
    </source>
</reference>
<dbReference type="AlphaFoldDB" id="A0AAJ0M0R3"/>
<keyword evidence="1" id="KW-0732">Signal</keyword>
<gene>
    <name evidence="2" type="ORF">B0T15DRAFT_558686</name>
</gene>
<protein>
    <recommendedName>
        <fullName evidence="4">Ig-like domain-containing protein</fullName>
    </recommendedName>
</protein>
<keyword evidence="3" id="KW-1185">Reference proteome</keyword>
<name>A0AAJ0M0R3_9PEZI</name>
<dbReference type="EMBL" id="JAUDZG010000005">
    <property type="protein sequence ID" value="KAK3304727.1"/>
    <property type="molecule type" value="Genomic_DNA"/>
</dbReference>
<proteinExistence type="predicted"/>
<dbReference type="GeneID" id="87889308"/>
<accession>A0AAJ0M0R3</accession>
<sequence length="505" mass="53668">MAVSISHFLLVASAVVLVSGQFGQIPAPSPHAGCTESSFSIPSWLIQNVKYTDDNVTFDLQNRATNSTASLGCPRKESGYNPCSIQGPPSSNLTLGAAVQVGETSATFLVKETWTCSDRGKSLTFNAAGNNSAALNYTSPILVKGSLYSPVAITPAYADGPKGHDSPGCTAKSEKPSWVLSLIHFTDEPGDASTAPFQNFNLIVTNPATGYQASCMPGGSFGDTPNLSPLVCAGDEFQSSRVGLHPITTQASFDPVTSSFTLNQTWFCDDTDAAKPLQINAAGSTTLPLQCTTQEVNNNRTNKYCTVDGDVTLPGKLGTVVTLAPYSLEDPTPQSRGDGCTLTSIFHPAWQFSNFEVTTIADDHTNSSSVVTSFEVILAAENRGFQYPIPIYQGQALGGGDDNDDDDGGFFQCDIGADGGNDLPLWPYQCRFRYAPERKELVLEAEWACLDLDGANPVKFSGATTTIINSSLTCETVDGRSRCATADPGYTWVAEIANVTWGKLE</sequence>
<dbReference type="Proteomes" id="UP001273166">
    <property type="component" value="Unassembled WGS sequence"/>
</dbReference>
<evidence type="ECO:0000313" key="2">
    <source>
        <dbReference type="EMBL" id="KAK3304727.1"/>
    </source>
</evidence>
<reference evidence="2" key="1">
    <citation type="journal article" date="2023" name="Mol. Phylogenet. Evol.">
        <title>Genome-scale phylogeny and comparative genomics of the fungal order Sordariales.</title>
        <authorList>
            <person name="Hensen N."/>
            <person name="Bonometti L."/>
            <person name="Westerberg I."/>
            <person name="Brannstrom I.O."/>
            <person name="Guillou S."/>
            <person name="Cros-Aarteil S."/>
            <person name="Calhoun S."/>
            <person name="Haridas S."/>
            <person name="Kuo A."/>
            <person name="Mondo S."/>
            <person name="Pangilinan J."/>
            <person name="Riley R."/>
            <person name="LaButti K."/>
            <person name="Andreopoulos B."/>
            <person name="Lipzen A."/>
            <person name="Chen C."/>
            <person name="Yan M."/>
            <person name="Daum C."/>
            <person name="Ng V."/>
            <person name="Clum A."/>
            <person name="Steindorff A."/>
            <person name="Ohm R.A."/>
            <person name="Martin F."/>
            <person name="Silar P."/>
            <person name="Natvig D.O."/>
            <person name="Lalanne C."/>
            <person name="Gautier V."/>
            <person name="Ament-Velasquez S.L."/>
            <person name="Kruys A."/>
            <person name="Hutchinson M.I."/>
            <person name="Powell A.J."/>
            <person name="Barry K."/>
            <person name="Miller A.N."/>
            <person name="Grigoriev I.V."/>
            <person name="Debuchy R."/>
            <person name="Gladieux P."/>
            <person name="Hiltunen Thoren M."/>
            <person name="Johannesson H."/>
        </authorList>
    </citation>
    <scope>NUCLEOTIDE SEQUENCE</scope>
    <source>
        <strain evidence="2">CBS 333.67</strain>
    </source>
</reference>
<evidence type="ECO:0000313" key="3">
    <source>
        <dbReference type="Proteomes" id="UP001273166"/>
    </source>
</evidence>
<evidence type="ECO:0008006" key="4">
    <source>
        <dbReference type="Google" id="ProtNLM"/>
    </source>
</evidence>
<dbReference type="RefSeq" id="XP_062720507.1">
    <property type="nucleotide sequence ID" value="XM_062870479.1"/>
</dbReference>
<comment type="caution">
    <text evidence="2">The sequence shown here is derived from an EMBL/GenBank/DDBJ whole genome shotgun (WGS) entry which is preliminary data.</text>
</comment>
<evidence type="ECO:0000256" key="1">
    <source>
        <dbReference type="SAM" id="SignalP"/>
    </source>
</evidence>
<feature type="chain" id="PRO_5042564311" description="Ig-like domain-containing protein" evidence="1">
    <location>
        <begin position="21"/>
        <end position="505"/>
    </location>
</feature>
<organism evidence="2 3">
    <name type="scientific">Chaetomium strumarium</name>
    <dbReference type="NCBI Taxonomy" id="1170767"/>
    <lineage>
        <taxon>Eukaryota</taxon>
        <taxon>Fungi</taxon>
        <taxon>Dikarya</taxon>
        <taxon>Ascomycota</taxon>
        <taxon>Pezizomycotina</taxon>
        <taxon>Sordariomycetes</taxon>
        <taxon>Sordariomycetidae</taxon>
        <taxon>Sordariales</taxon>
        <taxon>Chaetomiaceae</taxon>
        <taxon>Chaetomium</taxon>
    </lineage>
</organism>
<feature type="signal peptide" evidence="1">
    <location>
        <begin position="1"/>
        <end position="20"/>
    </location>
</feature>